<dbReference type="Proteomes" id="UP000218334">
    <property type="component" value="Unassembled WGS sequence"/>
</dbReference>
<dbReference type="STRING" id="1076256.A0A2H3AP25"/>
<reference evidence="2" key="1">
    <citation type="journal article" date="2017" name="Nat. Ecol. Evol.">
        <title>Genome expansion and lineage-specific genetic innovations in the forest pathogenic fungi Armillaria.</title>
        <authorList>
            <person name="Sipos G."/>
            <person name="Prasanna A.N."/>
            <person name="Walter M.C."/>
            <person name="O'Connor E."/>
            <person name="Balint B."/>
            <person name="Krizsan K."/>
            <person name="Kiss B."/>
            <person name="Hess J."/>
            <person name="Varga T."/>
            <person name="Slot J."/>
            <person name="Riley R."/>
            <person name="Boka B."/>
            <person name="Rigling D."/>
            <person name="Barry K."/>
            <person name="Lee J."/>
            <person name="Mihaltcheva S."/>
            <person name="LaButti K."/>
            <person name="Lipzen A."/>
            <person name="Waldron R."/>
            <person name="Moloney N.M."/>
            <person name="Sperisen C."/>
            <person name="Kredics L."/>
            <person name="Vagvoelgyi C."/>
            <person name="Patrignani A."/>
            <person name="Fitzpatrick D."/>
            <person name="Nagy I."/>
            <person name="Doyle S."/>
            <person name="Anderson J.B."/>
            <person name="Grigoriev I.V."/>
            <person name="Gueldener U."/>
            <person name="Muensterkoetter M."/>
            <person name="Nagy L.G."/>
        </authorList>
    </citation>
    <scope>NUCLEOTIDE SEQUENCE [LARGE SCALE GENOMIC DNA]</scope>
    <source>
        <strain evidence="2">28-4</strain>
    </source>
</reference>
<proteinExistence type="predicted"/>
<dbReference type="AlphaFoldDB" id="A0A2H3AP25"/>
<name>A0A2H3AP25_9AGAR</name>
<dbReference type="EMBL" id="KZ293485">
    <property type="protein sequence ID" value="PBK60575.1"/>
    <property type="molecule type" value="Genomic_DNA"/>
</dbReference>
<accession>A0A2H3AP25</accession>
<gene>
    <name evidence="1" type="ORF">ARMSODRAFT_725790</name>
</gene>
<evidence type="ECO:0000313" key="1">
    <source>
        <dbReference type="EMBL" id="PBK60575.1"/>
    </source>
</evidence>
<protein>
    <submittedName>
        <fullName evidence="1">Uncharacterized protein</fullName>
    </submittedName>
</protein>
<sequence length="121" mass="13873">MLSEGTPTDDPWITTTFIDQGTLSKRTLTLEQPTRHAIITSLAEVYYGMFVSRSRMCANTGSIYRREQLVQSWFCTDDNRNVKSRSGYFVGHSRRIILSSRAERRSGLLHECPFLSDLTSF</sequence>
<organism evidence="1 2">
    <name type="scientific">Armillaria solidipes</name>
    <dbReference type="NCBI Taxonomy" id="1076256"/>
    <lineage>
        <taxon>Eukaryota</taxon>
        <taxon>Fungi</taxon>
        <taxon>Dikarya</taxon>
        <taxon>Basidiomycota</taxon>
        <taxon>Agaricomycotina</taxon>
        <taxon>Agaricomycetes</taxon>
        <taxon>Agaricomycetidae</taxon>
        <taxon>Agaricales</taxon>
        <taxon>Marasmiineae</taxon>
        <taxon>Physalacriaceae</taxon>
        <taxon>Armillaria</taxon>
    </lineage>
</organism>
<keyword evidence="2" id="KW-1185">Reference proteome</keyword>
<evidence type="ECO:0000313" key="2">
    <source>
        <dbReference type="Proteomes" id="UP000218334"/>
    </source>
</evidence>